<keyword evidence="5" id="KW-0479">Metal-binding</keyword>
<dbReference type="Pfam" id="PF00173">
    <property type="entry name" value="Cyt-b5"/>
    <property type="match status" value="1"/>
</dbReference>
<evidence type="ECO:0000256" key="9">
    <source>
        <dbReference type="SAM" id="MobiDB-lite"/>
    </source>
</evidence>
<dbReference type="GO" id="GO:0020037">
    <property type="term" value="F:heme binding"/>
    <property type="evidence" value="ECO:0007669"/>
    <property type="project" value="InterPro"/>
</dbReference>
<dbReference type="SUPFAM" id="SSF52343">
    <property type="entry name" value="Ferredoxin reductase-like, C-terminal NADP-linked domain"/>
    <property type="match status" value="1"/>
</dbReference>
<gene>
    <name evidence="11" type="ORF">K435DRAFT_968348</name>
</gene>
<organism evidence="11 12">
    <name type="scientific">Dendrothele bispora (strain CBS 962.96)</name>
    <dbReference type="NCBI Taxonomy" id="1314807"/>
    <lineage>
        <taxon>Eukaryota</taxon>
        <taxon>Fungi</taxon>
        <taxon>Dikarya</taxon>
        <taxon>Basidiomycota</taxon>
        <taxon>Agaricomycotina</taxon>
        <taxon>Agaricomycetes</taxon>
        <taxon>Agaricomycetidae</taxon>
        <taxon>Agaricales</taxon>
        <taxon>Agaricales incertae sedis</taxon>
        <taxon>Dendrothele</taxon>
    </lineage>
</organism>
<dbReference type="Gene3D" id="1.20.58.480">
    <property type="match status" value="1"/>
</dbReference>
<protein>
    <recommendedName>
        <fullName evidence="8">NADPH--hemoprotein reductase</fullName>
        <ecNumber evidence="8">1.6.2.4</ecNumber>
    </recommendedName>
</protein>
<name>A0A4S8LQJ5_DENBC</name>
<evidence type="ECO:0000256" key="7">
    <source>
        <dbReference type="ARBA" id="ARBA00023004"/>
    </source>
</evidence>
<feature type="domain" description="Cytochrome b5 heme-binding" evidence="10">
    <location>
        <begin position="1013"/>
        <end position="1094"/>
    </location>
</feature>
<dbReference type="GO" id="GO:0016702">
    <property type="term" value="F:oxidoreductase activity, acting on single donors with incorporation of molecular oxygen, incorporation of two atoms of oxygen"/>
    <property type="evidence" value="ECO:0007669"/>
    <property type="project" value="UniProtKB-ARBA"/>
</dbReference>
<keyword evidence="6" id="KW-0274">FAD</keyword>
<dbReference type="Pfam" id="PF01231">
    <property type="entry name" value="IDO"/>
    <property type="match status" value="1"/>
</dbReference>
<dbReference type="Pfam" id="PF00175">
    <property type="entry name" value="NAD_binding_1"/>
    <property type="match status" value="1"/>
</dbReference>
<reference evidence="11 12" key="1">
    <citation type="journal article" date="2019" name="Nat. Ecol. Evol.">
        <title>Megaphylogeny resolves global patterns of mushroom evolution.</title>
        <authorList>
            <person name="Varga T."/>
            <person name="Krizsan K."/>
            <person name="Foldi C."/>
            <person name="Dima B."/>
            <person name="Sanchez-Garcia M."/>
            <person name="Sanchez-Ramirez S."/>
            <person name="Szollosi G.J."/>
            <person name="Szarkandi J.G."/>
            <person name="Papp V."/>
            <person name="Albert L."/>
            <person name="Andreopoulos W."/>
            <person name="Angelini C."/>
            <person name="Antonin V."/>
            <person name="Barry K.W."/>
            <person name="Bougher N.L."/>
            <person name="Buchanan P."/>
            <person name="Buyck B."/>
            <person name="Bense V."/>
            <person name="Catcheside P."/>
            <person name="Chovatia M."/>
            <person name="Cooper J."/>
            <person name="Damon W."/>
            <person name="Desjardin D."/>
            <person name="Finy P."/>
            <person name="Geml J."/>
            <person name="Haridas S."/>
            <person name="Hughes K."/>
            <person name="Justo A."/>
            <person name="Karasinski D."/>
            <person name="Kautmanova I."/>
            <person name="Kiss B."/>
            <person name="Kocsube S."/>
            <person name="Kotiranta H."/>
            <person name="LaButti K.M."/>
            <person name="Lechner B.E."/>
            <person name="Liimatainen K."/>
            <person name="Lipzen A."/>
            <person name="Lukacs Z."/>
            <person name="Mihaltcheva S."/>
            <person name="Morgado L.N."/>
            <person name="Niskanen T."/>
            <person name="Noordeloos M.E."/>
            <person name="Ohm R.A."/>
            <person name="Ortiz-Santana B."/>
            <person name="Ovrebo C."/>
            <person name="Racz N."/>
            <person name="Riley R."/>
            <person name="Savchenko A."/>
            <person name="Shiryaev A."/>
            <person name="Soop K."/>
            <person name="Spirin V."/>
            <person name="Szebenyi C."/>
            <person name="Tomsovsky M."/>
            <person name="Tulloss R.E."/>
            <person name="Uehling J."/>
            <person name="Grigoriev I.V."/>
            <person name="Vagvolgyi C."/>
            <person name="Papp T."/>
            <person name="Martin F.M."/>
            <person name="Miettinen O."/>
            <person name="Hibbett D.S."/>
            <person name="Nagy L.G."/>
        </authorList>
    </citation>
    <scope>NUCLEOTIDE SEQUENCE [LARGE SCALE GENOMIC DNA]</scope>
    <source>
        <strain evidence="11 12">CBS 962.96</strain>
    </source>
</reference>
<dbReference type="Gene3D" id="1.20.990.10">
    <property type="entry name" value="NADPH-cytochrome p450 Reductase, Chain A, domain 3"/>
    <property type="match status" value="1"/>
</dbReference>
<keyword evidence="7" id="KW-0408">Iron</keyword>
<dbReference type="PANTHER" id="PTHR19384">
    <property type="entry name" value="NITRIC OXIDE SYNTHASE-RELATED"/>
    <property type="match status" value="1"/>
</dbReference>
<dbReference type="GO" id="GO:0019441">
    <property type="term" value="P:L-tryptophan catabolic process to kynurenine"/>
    <property type="evidence" value="ECO:0007669"/>
    <property type="project" value="InterPro"/>
</dbReference>
<dbReference type="InterPro" id="IPR018506">
    <property type="entry name" value="Cyt_B5_heme-BS"/>
</dbReference>
<dbReference type="SUPFAM" id="SSF140959">
    <property type="entry name" value="Indolic compounds 2,3-dioxygenase-like"/>
    <property type="match status" value="1"/>
</dbReference>
<dbReference type="GO" id="GO:0003958">
    <property type="term" value="F:NADPH-hemoprotein reductase activity"/>
    <property type="evidence" value="ECO:0007669"/>
    <property type="project" value="UniProtKB-EC"/>
</dbReference>
<dbReference type="InterPro" id="IPR001199">
    <property type="entry name" value="Cyt_B5-like_heme/steroid-bd"/>
</dbReference>
<evidence type="ECO:0000313" key="11">
    <source>
        <dbReference type="EMBL" id="THU91118.1"/>
    </source>
</evidence>
<proteinExistence type="inferred from homology"/>
<dbReference type="Gene3D" id="3.40.50.80">
    <property type="entry name" value="Nucleotide-binding domain of ferredoxin-NADP reductase (FNR) module"/>
    <property type="match status" value="1"/>
</dbReference>
<dbReference type="InterPro" id="IPR017938">
    <property type="entry name" value="Riboflavin_synthase-like_b-brl"/>
</dbReference>
<dbReference type="InterPro" id="IPR036400">
    <property type="entry name" value="Cyt_B5-like_heme/steroid_sf"/>
</dbReference>
<evidence type="ECO:0000256" key="8">
    <source>
        <dbReference type="ARBA" id="ARBA00023797"/>
    </source>
</evidence>
<dbReference type="EMBL" id="ML179315">
    <property type="protein sequence ID" value="THU91118.1"/>
    <property type="molecule type" value="Genomic_DNA"/>
</dbReference>
<evidence type="ECO:0000256" key="6">
    <source>
        <dbReference type="ARBA" id="ARBA00022827"/>
    </source>
</evidence>
<dbReference type="InterPro" id="IPR037217">
    <property type="entry name" value="Trp/Indoleamine_2_3_dOase-like"/>
</dbReference>
<evidence type="ECO:0000313" key="12">
    <source>
        <dbReference type="Proteomes" id="UP000297245"/>
    </source>
</evidence>
<dbReference type="InterPro" id="IPR001709">
    <property type="entry name" value="Flavoprot_Pyr_Nucl_cyt_Rdtase"/>
</dbReference>
<dbReference type="GO" id="GO:0005829">
    <property type="term" value="C:cytosol"/>
    <property type="evidence" value="ECO:0007669"/>
    <property type="project" value="TreeGrafter"/>
</dbReference>
<feature type="compositionally biased region" description="Polar residues" evidence="9">
    <location>
        <begin position="1588"/>
        <end position="1612"/>
    </location>
</feature>
<dbReference type="GO" id="GO:0046872">
    <property type="term" value="F:metal ion binding"/>
    <property type="evidence" value="ECO:0007669"/>
    <property type="project" value="UniProtKB-KW"/>
</dbReference>
<evidence type="ECO:0000259" key="10">
    <source>
        <dbReference type="PROSITE" id="PS50255"/>
    </source>
</evidence>
<keyword evidence="12" id="KW-1185">Reference proteome</keyword>
<dbReference type="PROSITE" id="PS50255">
    <property type="entry name" value="CYTOCHROME_B5_2"/>
    <property type="match status" value="1"/>
</dbReference>
<feature type="compositionally biased region" description="Low complexity" evidence="9">
    <location>
        <begin position="1385"/>
        <end position="1397"/>
    </location>
</feature>
<evidence type="ECO:0000256" key="4">
    <source>
        <dbReference type="ARBA" id="ARBA00022630"/>
    </source>
</evidence>
<dbReference type="SUPFAM" id="SSF55856">
    <property type="entry name" value="Cytochrome b5-like heme/steroid binding domain"/>
    <property type="match status" value="1"/>
</dbReference>
<feature type="region of interest" description="Disordered" evidence="9">
    <location>
        <begin position="1385"/>
        <end position="1429"/>
    </location>
</feature>
<dbReference type="GO" id="GO:0010181">
    <property type="term" value="F:FMN binding"/>
    <property type="evidence" value="ECO:0007669"/>
    <property type="project" value="TreeGrafter"/>
</dbReference>
<dbReference type="Gene3D" id="2.40.30.10">
    <property type="entry name" value="Translation factors"/>
    <property type="match status" value="1"/>
</dbReference>
<feature type="region of interest" description="Disordered" evidence="9">
    <location>
        <begin position="1500"/>
        <end position="1624"/>
    </location>
</feature>
<dbReference type="InterPro" id="IPR023173">
    <property type="entry name" value="NADPH_Cyt_P450_Rdtase_alpha"/>
</dbReference>
<accession>A0A4S8LQJ5</accession>
<evidence type="ECO:0000256" key="1">
    <source>
        <dbReference type="ARBA" id="ARBA00001974"/>
    </source>
</evidence>
<dbReference type="Proteomes" id="UP000297245">
    <property type="component" value="Unassembled WGS sequence"/>
</dbReference>
<comment type="cofactor">
    <cofactor evidence="1">
        <name>FAD</name>
        <dbReference type="ChEBI" id="CHEBI:57692"/>
    </cofactor>
</comment>
<dbReference type="InterPro" id="IPR000898">
    <property type="entry name" value="Indolamine_dOase"/>
</dbReference>
<evidence type="ECO:0000256" key="2">
    <source>
        <dbReference type="ARBA" id="ARBA00007119"/>
    </source>
</evidence>
<dbReference type="InterPro" id="IPR001433">
    <property type="entry name" value="OxRdtase_FAD/NAD-bd"/>
</dbReference>
<feature type="compositionally biased region" description="Low complexity" evidence="9">
    <location>
        <begin position="1519"/>
        <end position="1531"/>
    </location>
</feature>
<comment type="similarity">
    <text evidence="2">Belongs to the indoleamine 2,3-dioxygenase family.</text>
</comment>
<evidence type="ECO:0000256" key="3">
    <source>
        <dbReference type="ARBA" id="ARBA00022617"/>
    </source>
</evidence>
<dbReference type="PANTHER" id="PTHR19384:SF17">
    <property type="entry name" value="NADPH--CYTOCHROME P450 REDUCTASE"/>
    <property type="match status" value="1"/>
</dbReference>
<sequence length="1624" mass="179085">MSCPATGMAAGLNGPRGCAFLGGMSHQSSSETLYGAPQGPNALQTLMEKERKTLCEVLLPTAPPKEKTKNMANADSLNPPELDVLAIALGAPTRRVLERADRIGEETGWRDGFLSTKHGLCPPDPNAPAAALAHSPGRVWSDICSRMPGLIARGRIREAILELPLIDGSAETIPDKALWAAVVCLGILASIWRYEERNDGHEGIIKARARKEHFYNIHGEPDEEPETVGIPRNVVIPFRQICTRLGRPLPYLSQSDVSLHNYKIRDPTSTFPYLERNENMDLRWPIFNDYGERNFLLCMAEVHGLFTPGLDIIARCQERVMEKDDDGLLVELVKLKQVVDQLLYVFHKISVNPHAGENFSPPASWGQGYAKFSAPLSKRLPALSGLFLPIFQVMDTFLQRTNFTSFLGIESRHLRAWMPLNIRAFLAAIESEFDVVGYIRKGGRGGRRDERLVGVLDAIVESYAGEKGFMGTHRYKVYGFLEIVAKTGRVETNGGAGASDSIGRPWSEVHKTLAASMKERLEPYRGRGPTSTTSHSDPNALSLSLSVQPHEMRGTYEECRFWAKLVKRSSIDDDPHRTTGKVTIDVKNTGLTFIPGDRLAIMPLNCWKDIEKIVGALGLVDLLDVNVPLTGDGAAKWLRYAHHEAEVSKSDPSIAPRVTVRDILRKGKLAPLTKDMVMTVHSFLKISSITLRVLGSEAWPVNGSLGDLLVAALNEVPEEVWDQAFSLNDLSWLPLLIAPEVPRTYSISSFYFNLLPDTLDLTVARSEHVVSPLLLPAGSTERVTRSGVCSGFLNPDPTLDHEPNHHLITGTNYSPDEVPVLVGINRPLNFQLPISTAAPVAMFAGGSGIAPFRGFWQARIGSGVIGRNLLFLGVQSRQKFVYKHELRDYVTSGKLELHVAFSRDTNGLVYDPVCRDLVEKTMEPRYIDALILEQGPTVCDLLISTKLGGLGGSVYICGSVNLYETVMSGIREALYRYRAVTKEGADELLAQAFAERRIMLDVFMTPRVMKEDEPYISLSELSKHTGHREGGKMWIGVHGSVYDVTDFLPIHPGGTLIVAGSAGIDASDTFDEVAHTSNPEVMSLLGKYFIGYLTPKPNFQTTELGDIYDSWVDYMRTCVESLTTLSFEVDTLKRDSKLWFSDGLLSTHAIRKLYQLQSRFLTSTGFPILFGTKLQELYLKLSFSIANSGDESLLPDVMGRITNATSSPSAIAARKEIAELGEFVSNSATAAPAFERGIIAYTRNVCELDVRLLEQIRDEIGEGYDKFMRVAEVMKNYPSKERQALHKIATVLMSYLERIAERVDSFYVDLAAESLYHPEREANPARARWRFLQRRLKDGSFFLLTKEMVPLSLESRTSTPVQMFESKRSKRQSVSFDHVLSQAISSVSKSSSPRSTSRGGHRHNKPSSHANGYRNEPLPPVPPIPASAVYQPQPVRPLRLADAHTARARGPSDSTTFEEQMISKAASRMSQFMNRRMKDIRRLSKSTDLGLSLDHAMAVYGGGGPRGPESVAESDESEGSSPTSGSSIGMSRPGMNHRQMSVDHRYGSGGSSSSGSVPHSRQTSMAGGLESGRTMTTMRRAPSRSDLHSATFSRKLSVYGSNAGSRPGTPNSGAPPVPSKQSHW</sequence>
<dbReference type="SMART" id="SM01117">
    <property type="entry name" value="Cyt-b5"/>
    <property type="match status" value="1"/>
</dbReference>
<dbReference type="InterPro" id="IPR039261">
    <property type="entry name" value="FNR_nucleotide-bd"/>
</dbReference>
<dbReference type="PRINTS" id="PR00371">
    <property type="entry name" value="FPNCR"/>
</dbReference>
<dbReference type="Gene3D" id="3.10.120.10">
    <property type="entry name" value="Cytochrome b5-like heme/steroid binding domain"/>
    <property type="match status" value="1"/>
</dbReference>
<dbReference type="SUPFAM" id="SSF63380">
    <property type="entry name" value="Riboflavin synthase domain-like"/>
    <property type="match status" value="1"/>
</dbReference>
<dbReference type="GO" id="GO:0050660">
    <property type="term" value="F:flavin adenine dinucleotide binding"/>
    <property type="evidence" value="ECO:0007669"/>
    <property type="project" value="TreeGrafter"/>
</dbReference>
<keyword evidence="3" id="KW-0349">Heme</keyword>
<evidence type="ECO:0000256" key="5">
    <source>
        <dbReference type="ARBA" id="ARBA00022723"/>
    </source>
</evidence>
<keyword evidence="4" id="KW-0285">Flavoprotein</keyword>
<dbReference type="OrthoDB" id="260519at2759"/>
<dbReference type="EC" id="1.6.2.4" evidence="8"/>
<dbReference type="PROSITE" id="PS00191">
    <property type="entry name" value="CYTOCHROME_B5_1"/>
    <property type="match status" value="1"/>
</dbReference>